<keyword evidence="1" id="KW-0378">Hydrolase</keyword>
<dbReference type="PANTHER" id="PTHR30005">
    <property type="entry name" value="EXOPOLYPHOSPHATASE"/>
    <property type="match status" value="1"/>
</dbReference>
<dbReference type="Gene3D" id="3.30.420.150">
    <property type="entry name" value="Exopolyphosphatase. Domain 2"/>
    <property type="match status" value="1"/>
</dbReference>
<dbReference type="PANTHER" id="PTHR30005:SF0">
    <property type="entry name" value="RETROGRADE REGULATION PROTEIN 2"/>
    <property type="match status" value="1"/>
</dbReference>
<sequence>MERVALIDLGSNTARLVIYDVLDGGYFVVAEEQHEAVRLGETEADGSLKQTRMMQAISTLKMFKEICLIKKVDKVLAVATAAVRRASNQKTFLSDVYNETGIRITVVSEEEEANYVYQGVINSMDIPRGLIMEIGGGSTKLVYYNRRTILHTKIFAFGAVTLTNMFVSADKTPEQCSDDIVSYVKSQLDEVEWFKEIDPDTQLIGVGGSCRNLARIVCKVKKYPLDMVHNLNMQVEDFNYIYNMIRTLDLDKKRRIKGLSSARADVFPAALAFIKAFVDHMGFTKIISSGSGLREGVMFNYAVPQTLEKPISDVLGHSLHAMALHMGVNIAHAEQTFNLCVQLFKQLRVLHKFPRAYVKVLRVAAMLHDIGKTFKFYNNAKHTAYMILNSNLYGISHKDLVLASYVSDVNNKEEVNVTDWAKYNGILSVEDVEAVKKLSVILRLAVALDVSMRNVVSEISCDVLGDSVIMKTELEGDATLEMKAASMVAFEFKKVFRKNLEMF</sequence>
<proteinExistence type="predicted"/>
<protein>
    <submittedName>
        <fullName evidence="4">Ppx/GppA family phosphatase</fullName>
    </submittedName>
</protein>
<evidence type="ECO:0000256" key="1">
    <source>
        <dbReference type="ARBA" id="ARBA00022801"/>
    </source>
</evidence>
<dbReference type="Pfam" id="PF02541">
    <property type="entry name" value="Ppx-GppA"/>
    <property type="match status" value="1"/>
</dbReference>
<dbReference type="GO" id="GO:0016787">
    <property type="term" value="F:hydrolase activity"/>
    <property type="evidence" value="ECO:0007669"/>
    <property type="project" value="UniProtKB-KW"/>
</dbReference>
<dbReference type="CDD" id="cd24052">
    <property type="entry name" value="ASKHA_NBD_HpPPX-GppA-like"/>
    <property type="match status" value="1"/>
</dbReference>
<dbReference type="AlphaFoldDB" id="A0A9D1E3D6"/>
<feature type="domain" description="Ppx/GppA phosphatase C-terminal" evidence="3">
    <location>
        <begin position="318"/>
        <end position="464"/>
    </location>
</feature>
<organism evidence="4 5">
    <name type="scientific">Candidatus Fimimonas gallinarum</name>
    <dbReference type="NCBI Taxonomy" id="2840821"/>
    <lineage>
        <taxon>Bacteria</taxon>
        <taxon>Pseudomonadati</taxon>
        <taxon>Myxococcota</taxon>
        <taxon>Myxococcia</taxon>
        <taxon>Myxococcales</taxon>
        <taxon>Cystobacterineae</taxon>
        <taxon>Myxococcaceae</taxon>
        <taxon>Myxococcaceae incertae sedis</taxon>
        <taxon>Candidatus Fimimonas</taxon>
    </lineage>
</organism>
<gene>
    <name evidence="4" type="ORF">IAC95_00635</name>
</gene>
<dbReference type="EMBL" id="DVHL01000006">
    <property type="protein sequence ID" value="HIR65387.1"/>
    <property type="molecule type" value="Genomic_DNA"/>
</dbReference>
<dbReference type="InterPro" id="IPR003695">
    <property type="entry name" value="Ppx_GppA_N"/>
</dbReference>
<comment type="caution">
    <text evidence="4">The sequence shown here is derived from an EMBL/GenBank/DDBJ whole genome shotgun (WGS) entry which is preliminary data.</text>
</comment>
<feature type="domain" description="Ppx/GppA phosphatase N-terminal" evidence="2">
    <location>
        <begin position="17"/>
        <end position="300"/>
    </location>
</feature>
<dbReference type="Proteomes" id="UP000824200">
    <property type="component" value="Unassembled WGS sequence"/>
</dbReference>
<evidence type="ECO:0000313" key="5">
    <source>
        <dbReference type="Proteomes" id="UP000824200"/>
    </source>
</evidence>
<accession>A0A9D1E3D6</accession>
<evidence type="ECO:0000259" key="3">
    <source>
        <dbReference type="Pfam" id="PF21447"/>
    </source>
</evidence>
<dbReference type="Pfam" id="PF21447">
    <property type="entry name" value="Ppx-GppA_III"/>
    <property type="match status" value="1"/>
</dbReference>
<dbReference type="InterPro" id="IPR050273">
    <property type="entry name" value="GppA/Ppx_hydrolase"/>
</dbReference>
<dbReference type="SUPFAM" id="SSF53067">
    <property type="entry name" value="Actin-like ATPase domain"/>
    <property type="match status" value="2"/>
</dbReference>
<evidence type="ECO:0000259" key="2">
    <source>
        <dbReference type="Pfam" id="PF02541"/>
    </source>
</evidence>
<dbReference type="InterPro" id="IPR003607">
    <property type="entry name" value="HD/PDEase_dom"/>
</dbReference>
<name>A0A9D1E3D6_9BACT</name>
<dbReference type="InterPro" id="IPR030673">
    <property type="entry name" value="PyroPPase_GppA_Ppx"/>
</dbReference>
<dbReference type="PIRSF" id="PIRSF001267">
    <property type="entry name" value="Pyrophosphatase_GppA_Ppx"/>
    <property type="match status" value="1"/>
</dbReference>
<reference evidence="4" key="2">
    <citation type="journal article" date="2021" name="PeerJ">
        <title>Extensive microbial diversity within the chicken gut microbiome revealed by metagenomics and culture.</title>
        <authorList>
            <person name="Gilroy R."/>
            <person name="Ravi A."/>
            <person name="Getino M."/>
            <person name="Pursley I."/>
            <person name="Horton D.L."/>
            <person name="Alikhan N.F."/>
            <person name="Baker D."/>
            <person name="Gharbi K."/>
            <person name="Hall N."/>
            <person name="Watson M."/>
            <person name="Adriaenssens E.M."/>
            <person name="Foster-Nyarko E."/>
            <person name="Jarju S."/>
            <person name="Secka A."/>
            <person name="Antonio M."/>
            <person name="Oren A."/>
            <person name="Chaudhuri R.R."/>
            <person name="La Ragione R."/>
            <person name="Hildebrand F."/>
            <person name="Pallen M.J."/>
        </authorList>
    </citation>
    <scope>NUCLEOTIDE SEQUENCE</scope>
    <source>
        <strain evidence="4">CHK121-14286</strain>
    </source>
</reference>
<dbReference type="InterPro" id="IPR048950">
    <property type="entry name" value="Ppx_GppA_C"/>
</dbReference>
<dbReference type="Gene3D" id="1.10.3210.10">
    <property type="entry name" value="Hypothetical protein af1432"/>
    <property type="match status" value="1"/>
</dbReference>
<dbReference type="InterPro" id="IPR043129">
    <property type="entry name" value="ATPase_NBD"/>
</dbReference>
<dbReference type="Gene3D" id="3.30.420.40">
    <property type="match status" value="1"/>
</dbReference>
<dbReference type="SUPFAM" id="SSF109604">
    <property type="entry name" value="HD-domain/PDEase-like"/>
    <property type="match status" value="1"/>
</dbReference>
<reference evidence="4" key="1">
    <citation type="submission" date="2020-10" db="EMBL/GenBank/DDBJ databases">
        <authorList>
            <person name="Gilroy R."/>
        </authorList>
    </citation>
    <scope>NUCLEOTIDE SEQUENCE</scope>
    <source>
        <strain evidence="4">CHK121-14286</strain>
    </source>
</reference>
<evidence type="ECO:0000313" key="4">
    <source>
        <dbReference type="EMBL" id="HIR65387.1"/>
    </source>
</evidence>
<dbReference type="CDD" id="cd00077">
    <property type="entry name" value="HDc"/>
    <property type="match status" value="1"/>
</dbReference>